<keyword evidence="4 12" id="KW-0547">Nucleotide-binding</keyword>
<feature type="region of interest" description="Disordered" evidence="13">
    <location>
        <begin position="1102"/>
        <end position="1404"/>
    </location>
</feature>
<dbReference type="GO" id="GO:0051129">
    <property type="term" value="P:negative regulation of cellular component organization"/>
    <property type="evidence" value="ECO:0007669"/>
    <property type="project" value="UniProtKB-ARBA"/>
</dbReference>
<feature type="domain" description="SH2" evidence="14">
    <location>
        <begin position="136"/>
        <end position="226"/>
    </location>
</feature>
<dbReference type="PROSITE" id="PS50011">
    <property type="entry name" value="PROTEIN_KINASE_DOM"/>
    <property type="match status" value="1"/>
</dbReference>
<feature type="compositionally biased region" description="Pro residues" evidence="13">
    <location>
        <begin position="1041"/>
        <end position="1052"/>
    </location>
</feature>
<dbReference type="Gene3D" id="3.30.200.20">
    <property type="entry name" value="Phosphorylase Kinase, domain 1"/>
    <property type="match status" value="1"/>
</dbReference>
<dbReference type="Proteomes" id="UP001075354">
    <property type="component" value="Chromosome 10"/>
</dbReference>
<evidence type="ECO:0000313" key="18">
    <source>
        <dbReference type="Proteomes" id="UP001075354"/>
    </source>
</evidence>
<dbReference type="SMART" id="SM00219">
    <property type="entry name" value="TyrKc"/>
    <property type="match status" value="1"/>
</dbReference>
<comment type="caution">
    <text evidence="17">The sequence shown here is derived from an EMBL/GenBank/DDBJ whole genome shotgun (WGS) entry which is preliminary data.</text>
</comment>
<keyword evidence="6 12" id="KW-0067">ATP-binding</keyword>
<evidence type="ECO:0000259" key="16">
    <source>
        <dbReference type="PROSITE" id="PS50011"/>
    </source>
</evidence>
<dbReference type="CDD" id="cd11850">
    <property type="entry name" value="SH3_Abl"/>
    <property type="match status" value="1"/>
</dbReference>
<evidence type="ECO:0000256" key="1">
    <source>
        <dbReference type="ARBA" id="ARBA00011903"/>
    </source>
</evidence>
<dbReference type="PROSITE" id="PS00107">
    <property type="entry name" value="PROTEIN_KINASE_ATP"/>
    <property type="match status" value="1"/>
</dbReference>
<evidence type="ECO:0000256" key="13">
    <source>
        <dbReference type="SAM" id="MobiDB-lite"/>
    </source>
</evidence>
<feature type="compositionally biased region" description="Basic and acidic residues" evidence="13">
    <location>
        <begin position="1102"/>
        <end position="1111"/>
    </location>
</feature>
<proteinExistence type="predicted"/>
<organism evidence="17 18">
    <name type="scientific">Megalurothrips usitatus</name>
    <name type="common">bean blossom thrips</name>
    <dbReference type="NCBI Taxonomy" id="439358"/>
    <lineage>
        <taxon>Eukaryota</taxon>
        <taxon>Metazoa</taxon>
        <taxon>Ecdysozoa</taxon>
        <taxon>Arthropoda</taxon>
        <taxon>Hexapoda</taxon>
        <taxon>Insecta</taxon>
        <taxon>Pterygota</taxon>
        <taxon>Neoptera</taxon>
        <taxon>Paraneoptera</taxon>
        <taxon>Thysanoptera</taxon>
        <taxon>Terebrantia</taxon>
        <taxon>Thripoidea</taxon>
        <taxon>Thripidae</taxon>
        <taxon>Megalurothrips</taxon>
    </lineage>
</organism>
<dbReference type="PROSITE" id="PS00109">
    <property type="entry name" value="PROTEIN_KINASE_TYR"/>
    <property type="match status" value="1"/>
</dbReference>
<dbReference type="Pfam" id="PF08919">
    <property type="entry name" value="F_actin_bind"/>
    <property type="match status" value="1"/>
</dbReference>
<dbReference type="SMART" id="SM00252">
    <property type="entry name" value="SH2"/>
    <property type="match status" value="1"/>
</dbReference>
<keyword evidence="5" id="KW-0418">Kinase</keyword>
<dbReference type="PANTHER" id="PTHR24418">
    <property type="entry name" value="TYROSINE-PROTEIN KINASE"/>
    <property type="match status" value="1"/>
</dbReference>
<dbReference type="Pfam" id="PF07714">
    <property type="entry name" value="PK_Tyr_Ser-Thr"/>
    <property type="match status" value="1"/>
</dbReference>
<dbReference type="InterPro" id="IPR015015">
    <property type="entry name" value="F-actin-binding"/>
</dbReference>
<dbReference type="EC" id="2.7.10.2" evidence="1"/>
<dbReference type="InterPro" id="IPR036860">
    <property type="entry name" value="SH2_dom_sf"/>
</dbReference>
<dbReference type="InterPro" id="IPR035837">
    <property type="entry name" value="ABL_SH2"/>
</dbReference>
<evidence type="ECO:0000259" key="15">
    <source>
        <dbReference type="PROSITE" id="PS50002"/>
    </source>
</evidence>
<dbReference type="EMBL" id="JAPTSV010000010">
    <property type="protein sequence ID" value="KAJ1523791.1"/>
    <property type="molecule type" value="Genomic_DNA"/>
</dbReference>
<dbReference type="InterPro" id="IPR001245">
    <property type="entry name" value="Ser-Thr/Tyr_kinase_cat_dom"/>
</dbReference>
<feature type="compositionally biased region" description="Basic and acidic residues" evidence="13">
    <location>
        <begin position="1270"/>
        <end position="1281"/>
    </location>
</feature>
<dbReference type="GO" id="GO:0004715">
    <property type="term" value="F:non-membrane spanning protein tyrosine kinase activity"/>
    <property type="evidence" value="ECO:0007669"/>
    <property type="project" value="UniProtKB-EC"/>
</dbReference>
<dbReference type="PROSITE" id="PS50002">
    <property type="entry name" value="SH3"/>
    <property type="match status" value="1"/>
</dbReference>
<evidence type="ECO:0000256" key="11">
    <source>
        <dbReference type="PROSITE-ProRule" id="PRU00192"/>
    </source>
</evidence>
<evidence type="ECO:0000256" key="6">
    <source>
        <dbReference type="ARBA" id="ARBA00022840"/>
    </source>
</evidence>
<dbReference type="CDD" id="cd05052">
    <property type="entry name" value="PTKc_Abl"/>
    <property type="match status" value="1"/>
</dbReference>
<feature type="compositionally biased region" description="Low complexity" evidence="13">
    <location>
        <begin position="968"/>
        <end position="980"/>
    </location>
</feature>
<evidence type="ECO:0000256" key="9">
    <source>
        <dbReference type="ARBA" id="ARBA00051245"/>
    </source>
</evidence>
<gene>
    <name evidence="17" type="ORF">ONE63_001622</name>
</gene>
<feature type="compositionally biased region" description="Basic and acidic residues" evidence="13">
    <location>
        <begin position="1025"/>
        <end position="1040"/>
    </location>
</feature>
<dbReference type="PROSITE" id="PS50001">
    <property type="entry name" value="SH2"/>
    <property type="match status" value="1"/>
</dbReference>
<name>A0AAV7XK13_9NEOP</name>
<feature type="compositionally biased region" description="Low complexity" evidence="13">
    <location>
        <begin position="1349"/>
        <end position="1360"/>
    </location>
</feature>
<dbReference type="InterPro" id="IPR001452">
    <property type="entry name" value="SH3_domain"/>
</dbReference>
<dbReference type="InterPro" id="IPR050198">
    <property type="entry name" value="Non-receptor_tyrosine_kinases"/>
</dbReference>
<feature type="region of interest" description="Disordered" evidence="13">
    <location>
        <begin position="781"/>
        <end position="1085"/>
    </location>
</feature>
<dbReference type="FunFam" id="3.30.505.10:FF:000004">
    <property type="entry name" value="Tyrosine-protein kinase"/>
    <property type="match status" value="1"/>
</dbReference>
<feature type="region of interest" description="Disordered" evidence="13">
    <location>
        <begin position="639"/>
        <end position="737"/>
    </location>
</feature>
<feature type="domain" description="SH3" evidence="15">
    <location>
        <begin position="70"/>
        <end position="130"/>
    </location>
</feature>
<dbReference type="SMART" id="SM00326">
    <property type="entry name" value="SH3"/>
    <property type="match status" value="1"/>
</dbReference>
<dbReference type="Gene3D" id="1.10.510.10">
    <property type="entry name" value="Transferase(Phosphotransferase) domain 1"/>
    <property type="match status" value="1"/>
</dbReference>
<evidence type="ECO:0000256" key="3">
    <source>
        <dbReference type="ARBA" id="ARBA00022679"/>
    </source>
</evidence>
<feature type="compositionally biased region" description="Pro residues" evidence="13">
    <location>
        <begin position="902"/>
        <end position="913"/>
    </location>
</feature>
<feature type="compositionally biased region" description="Gly residues" evidence="13">
    <location>
        <begin position="1309"/>
        <end position="1320"/>
    </location>
</feature>
<dbReference type="GO" id="GO:0007154">
    <property type="term" value="P:cell communication"/>
    <property type="evidence" value="ECO:0007669"/>
    <property type="project" value="UniProtKB-ARBA"/>
</dbReference>
<dbReference type="SUPFAM" id="SSF50044">
    <property type="entry name" value="SH3-domain"/>
    <property type="match status" value="1"/>
</dbReference>
<evidence type="ECO:0000256" key="5">
    <source>
        <dbReference type="ARBA" id="ARBA00022777"/>
    </source>
</evidence>
<evidence type="ECO:0000259" key="14">
    <source>
        <dbReference type="PROSITE" id="PS50001"/>
    </source>
</evidence>
<feature type="compositionally biased region" description="Basic and acidic residues" evidence="13">
    <location>
        <begin position="1224"/>
        <end position="1237"/>
    </location>
</feature>
<feature type="domain" description="Protein kinase" evidence="16">
    <location>
        <begin position="251"/>
        <end position="502"/>
    </location>
</feature>
<evidence type="ECO:0000313" key="17">
    <source>
        <dbReference type="EMBL" id="KAJ1523791.1"/>
    </source>
</evidence>
<feature type="compositionally biased region" description="Acidic residues" evidence="13">
    <location>
        <begin position="648"/>
        <end position="660"/>
    </location>
</feature>
<keyword evidence="8" id="KW-0829">Tyrosine-protein kinase</keyword>
<feature type="compositionally biased region" description="Basic and acidic residues" evidence="13">
    <location>
        <begin position="1326"/>
        <end position="1336"/>
    </location>
</feature>
<dbReference type="GO" id="GO:0048468">
    <property type="term" value="P:cell development"/>
    <property type="evidence" value="ECO:0007669"/>
    <property type="project" value="UniProtKB-ARBA"/>
</dbReference>
<keyword evidence="18" id="KW-1185">Reference proteome</keyword>
<dbReference type="InterPro" id="IPR036028">
    <property type="entry name" value="SH3-like_dom_sf"/>
</dbReference>
<feature type="compositionally biased region" description="Low complexity" evidence="13">
    <location>
        <begin position="1130"/>
        <end position="1140"/>
    </location>
</feature>
<feature type="binding site" evidence="12">
    <location>
        <position position="290"/>
    </location>
    <ligand>
        <name>ATP</name>
        <dbReference type="ChEBI" id="CHEBI:30616"/>
    </ligand>
</feature>
<evidence type="ECO:0000256" key="10">
    <source>
        <dbReference type="PROSITE-ProRule" id="PRU00191"/>
    </source>
</evidence>
<evidence type="ECO:0000256" key="12">
    <source>
        <dbReference type="PROSITE-ProRule" id="PRU10141"/>
    </source>
</evidence>
<dbReference type="InterPro" id="IPR008266">
    <property type="entry name" value="Tyr_kinase_AS"/>
</dbReference>
<dbReference type="PRINTS" id="PR00401">
    <property type="entry name" value="SH2DOMAIN"/>
</dbReference>
<dbReference type="FunFam" id="3.30.200.20:FF:000037">
    <property type="entry name" value="Tyrosine-protein kinase"/>
    <property type="match status" value="1"/>
</dbReference>
<evidence type="ECO:0000256" key="8">
    <source>
        <dbReference type="ARBA" id="ARBA00023137"/>
    </source>
</evidence>
<dbReference type="CDD" id="cd09935">
    <property type="entry name" value="SH2_ABL"/>
    <property type="match status" value="1"/>
</dbReference>
<protein>
    <recommendedName>
        <fullName evidence="1">non-specific protein-tyrosine kinase</fullName>
        <ecNumber evidence="1">2.7.10.2</ecNumber>
    </recommendedName>
</protein>
<dbReference type="InterPro" id="IPR020635">
    <property type="entry name" value="Tyr_kinase_cat_dom"/>
</dbReference>
<dbReference type="GO" id="GO:0005524">
    <property type="term" value="F:ATP binding"/>
    <property type="evidence" value="ECO:0007669"/>
    <property type="project" value="UniProtKB-UniRule"/>
</dbReference>
<feature type="compositionally biased region" description="Polar residues" evidence="13">
    <location>
        <begin position="824"/>
        <end position="851"/>
    </location>
</feature>
<feature type="region of interest" description="Disordered" evidence="13">
    <location>
        <begin position="570"/>
        <end position="600"/>
    </location>
</feature>
<evidence type="ECO:0000256" key="7">
    <source>
        <dbReference type="ARBA" id="ARBA00022999"/>
    </source>
</evidence>
<dbReference type="InterPro" id="IPR011009">
    <property type="entry name" value="Kinase-like_dom_sf"/>
</dbReference>
<dbReference type="PRINTS" id="PR00452">
    <property type="entry name" value="SH3DOMAIN"/>
</dbReference>
<dbReference type="FunFam" id="2.30.30.40:FF:000010">
    <property type="entry name" value="Tyrosine-protein kinase"/>
    <property type="match status" value="1"/>
</dbReference>
<dbReference type="Gene3D" id="1.20.120.330">
    <property type="entry name" value="Nucleotidyltransferases domain 2"/>
    <property type="match status" value="1"/>
</dbReference>
<keyword evidence="2 11" id="KW-0728">SH3 domain</keyword>
<dbReference type="Pfam" id="PF00017">
    <property type="entry name" value="SH2"/>
    <property type="match status" value="1"/>
</dbReference>
<dbReference type="SUPFAM" id="SSF55550">
    <property type="entry name" value="SH2 domain"/>
    <property type="match status" value="1"/>
</dbReference>
<dbReference type="GO" id="GO:0002009">
    <property type="term" value="P:morphogenesis of an epithelium"/>
    <property type="evidence" value="ECO:0007669"/>
    <property type="project" value="UniProtKB-ARBA"/>
</dbReference>
<feature type="compositionally biased region" description="Polar residues" evidence="13">
    <location>
        <begin position="862"/>
        <end position="871"/>
    </location>
</feature>
<dbReference type="Gene3D" id="2.30.30.40">
    <property type="entry name" value="SH3 Domains"/>
    <property type="match status" value="1"/>
</dbReference>
<dbReference type="SMART" id="SM00808">
    <property type="entry name" value="FABD"/>
    <property type="match status" value="1"/>
</dbReference>
<dbReference type="Pfam" id="PF00018">
    <property type="entry name" value="SH3_1"/>
    <property type="match status" value="1"/>
</dbReference>
<feature type="compositionally biased region" description="Polar residues" evidence="13">
    <location>
        <begin position="1148"/>
        <end position="1157"/>
    </location>
</feature>
<dbReference type="InterPro" id="IPR017441">
    <property type="entry name" value="Protein_kinase_ATP_BS"/>
</dbReference>
<dbReference type="SUPFAM" id="SSF56112">
    <property type="entry name" value="Protein kinase-like (PK-like)"/>
    <property type="match status" value="1"/>
</dbReference>
<dbReference type="InterPro" id="IPR000980">
    <property type="entry name" value="SH2"/>
</dbReference>
<comment type="catalytic activity">
    <reaction evidence="9">
        <text>L-tyrosyl-[protein] + ATP = O-phospho-L-tyrosyl-[protein] + ADP + H(+)</text>
        <dbReference type="Rhea" id="RHEA:10596"/>
        <dbReference type="Rhea" id="RHEA-COMP:10136"/>
        <dbReference type="Rhea" id="RHEA-COMP:20101"/>
        <dbReference type="ChEBI" id="CHEBI:15378"/>
        <dbReference type="ChEBI" id="CHEBI:30616"/>
        <dbReference type="ChEBI" id="CHEBI:46858"/>
        <dbReference type="ChEBI" id="CHEBI:61978"/>
        <dbReference type="ChEBI" id="CHEBI:456216"/>
        <dbReference type="EC" id="2.7.10.2"/>
    </reaction>
</comment>
<keyword evidence="7 10" id="KW-0727">SH2 domain</keyword>
<dbReference type="PRINTS" id="PR00109">
    <property type="entry name" value="TYRKINASE"/>
</dbReference>
<keyword evidence="3" id="KW-0808">Transferase</keyword>
<feature type="compositionally biased region" description="Gly residues" evidence="13">
    <location>
        <begin position="874"/>
        <end position="884"/>
    </location>
</feature>
<dbReference type="GO" id="GO:0023052">
    <property type="term" value="P:signaling"/>
    <property type="evidence" value="ECO:0007669"/>
    <property type="project" value="UniProtKB-ARBA"/>
</dbReference>
<dbReference type="FunFam" id="1.10.510.10:FF:000542">
    <property type="entry name" value="Tyrosine-protein kinase Abl"/>
    <property type="match status" value="1"/>
</dbReference>
<evidence type="ECO:0000256" key="4">
    <source>
        <dbReference type="ARBA" id="ARBA00022741"/>
    </source>
</evidence>
<dbReference type="Gene3D" id="3.30.505.10">
    <property type="entry name" value="SH2 domain"/>
    <property type="match status" value="1"/>
</dbReference>
<evidence type="ECO:0000256" key="2">
    <source>
        <dbReference type="ARBA" id="ARBA00022443"/>
    </source>
</evidence>
<accession>A0AAV7XK13</accession>
<sequence length="1509" mass="161690">MSIQCLNSPFPLCVAEALLQSRPLPHIPALASGDAAGGAGGAAVGSAPSPADCLARWTSKENLLTQEEDSDPQLFVALYDFQAGGENQLSLKKGEQVRILSYNKNGDWCEAHSAGQVGWVPSNYVTPVNSLEKHSWYHGPISRNAAEYLLSSGINGSFLVRESESSPGQRSISLRYEGRVYHYRINEDTEGKVYVTTESKFNTLAELVHHHSMHSDGLITQLLYPAPKHNKPTVFALSPEPDEWEINRTDIVMRHKLGGGQYGDVYEAVWKRHNMTVAVKTLKEDTMALKDFLEEASIMKEMKHPNLVQLLGVCTREPPFYIITEFMSKGNLLDYLRNGNKDQINAVVLMYMATQIASGMSYLESRSFIHRDLAARNCLVGENHLVKVADFGLARLMRDDTYTAHAGAKFPIKWTAPEGLAYNKFSTKSDVWAFGILLWEIATYGMSPYPGVDLTDVYHMLEKGYRMECPPGCPPKIYELMRECWQWVPGERPTFQEIHHALENMFPPESSIIEEVEKELQGAAGSCTTPLMSYKKPHAGSTGNIHGLVAMADQAASVDASIAKLSTFGGGKNSLVQMRRPTNKRGKQPPAPPKRTSLLSSCSSFRDSTYADQDHPDDAAELNGIDDIFQGITRDLQSLTASQKGDSESELQDQTPDTDDSGAHSYTDGSAAAAGGFPGVFPPPPPPSGSSAASTPVLGGSSLSSFKRQPAPVMGNRAQEQRGKKSRTYPPKEAAQQQQQVQVAALEVQNVKRAINRYGTLPKGARIGAYLESLRVSGLGVEGEGDGEGRLEGADPPDLPQDITVSSATDMPCSASRRSPRTGIRTQPQMIRSNSSGGFQPGSPTGKAQRSNRTRNDPVGSSLRTFRSNSTAGAAGGSLGGSLGGSPSPSRAAQPSLADLEFPPPPQDLPPPDDVCNAFASSSPECRKRGKPPSAASPRGGRRIGASMSADHAAGRDQPAPLLSTFHPQASLQASPQPAAEDLADADVKGGDVSNPEPSVEEASFRFGVSLRHREPSTDSCSSARSDRRDRDGRRPKDRPPSPPSPLPPLSPPDDSHSPVEPSTPSDDAESDSDRRKPFKSAIPGMMKEMLELKLVAEIKERASGRARESPVSEQHPGGGGGGHAPQDPAARLIAELAADAARDERNSSPPNKSHGQVSPVDFKANLRKVSAGNIDAPRPDGTPNSTPAGFKAQLKKTPETAPAKSKKAPADEVQENPGPIIDFKSRLRRVDGSKADADEDADNDQGGGQGGEEGEDKRRSTGSISSLKKLWETKESEAGKEGNNPDQISPKMANRNKPEVPARSPQLGSGGSGGSGGEDQGSPEELSKGRGERRVWPPGPPPSEDKPAVPTKPVVRPAKPTVPPPSTKPPLLAIYATPVMPQSDSGPAPAPAPSTNGTGKSERDSIMEISQALETSLATLRSAHSISTASWLQLSDKVGLLHTSCLGYAEGPSVGPPHARFHLRELLTRLEAQARQLRSAGARNSAENSKLCTEVQNTVKDVVNAVQR</sequence>
<dbReference type="InterPro" id="IPR000719">
    <property type="entry name" value="Prot_kinase_dom"/>
</dbReference>
<reference evidence="17" key="1">
    <citation type="submission" date="2022-12" db="EMBL/GenBank/DDBJ databases">
        <title>Chromosome-level genome assembly of the bean flower thrips Megalurothrips usitatus.</title>
        <authorList>
            <person name="Ma L."/>
            <person name="Liu Q."/>
            <person name="Li H."/>
            <person name="Cai W."/>
        </authorList>
    </citation>
    <scope>NUCLEOTIDE SEQUENCE</scope>
    <source>
        <strain evidence="17">Cailab_2022a</strain>
    </source>
</reference>